<evidence type="ECO:0000259" key="4">
    <source>
        <dbReference type="PROSITE" id="PS50949"/>
    </source>
</evidence>
<accession>A0ABT4CMD6</accession>
<dbReference type="Pfam" id="PF00392">
    <property type="entry name" value="GntR"/>
    <property type="match status" value="1"/>
</dbReference>
<keyword evidence="2" id="KW-0238">DNA-binding</keyword>
<dbReference type="PANTHER" id="PTHR44846:SF1">
    <property type="entry name" value="MANNOSYL-D-GLYCERATE TRANSPORT_METABOLISM SYSTEM REPRESSOR MNGR-RELATED"/>
    <property type="match status" value="1"/>
</dbReference>
<dbReference type="PANTHER" id="PTHR44846">
    <property type="entry name" value="MANNOSYL-D-GLYCERATE TRANSPORT/METABOLISM SYSTEM REPRESSOR MNGR-RELATED"/>
    <property type="match status" value="1"/>
</dbReference>
<dbReference type="InterPro" id="IPR036388">
    <property type="entry name" value="WH-like_DNA-bd_sf"/>
</dbReference>
<evidence type="ECO:0000256" key="1">
    <source>
        <dbReference type="ARBA" id="ARBA00023015"/>
    </source>
</evidence>
<dbReference type="SMART" id="SM00345">
    <property type="entry name" value="HTH_GNTR"/>
    <property type="match status" value="1"/>
</dbReference>
<dbReference type="InterPro" id="IPR000524">
    <property type="entry name" value="Tscrpt_reg_HTH_GntR"/>
</dbReference>
<dbReference type="InterPro" id="IPR028978">
    <property type="entry name" value="Chorismate_lyase_/UTRA_dom_sf"/>
</dbReference>
<dbReference type="EMBL" id="JAPQES010000001">
    <property type="protein sequence ID" value="MCY6369256.1"/>
    <property type="molecule type" value="Genomic_DNA"/>
</dbReference>
<organism evidence="5 6">
    <name type="scientific">Clostridium ganghwense</name>
    <dbReference type="NCBI Taxonomy" id="312089"/>
    <lineage>
        <taxon>Bacteria</taxon>
        <taxon>Bacillati</taxon>
        <taxon>Bacillota</taxon>
        <taxon>Clostridia</taxon>
        <taxon>Eubacteriales</taxon>
        <taxon>Clostridiaceae</taxon>
        <taxon>Clostridium</taxon>
    </lineage>
</organism>
<dbReference type="RefSeq" id="WP_268047573.1">
    <property type="nucleotide sequence ID" value="NZ_JAPQES010000001.1"/>
</dbReference>
<evidence type="ECO:0000256" key="2">
    <source>
        <dbReference type="ARBA" id="ARBA00023125"/>
    </source>
</evidence>
<evidence type="ECO:0000313" key="6">
    <source>
        <dbReference type="Proteomes" id="UP001079657"/>
    </source>
</evidence>
<dbReference type="Gene3D" id="1.10.10.10">
    <property type="entry name" value="Winged helix-like DNA-binding domain superfamily/Winged helix DNA-binding domain"/>
    <property type="match status" value="1"/>
</dbReference>
<evidence type="ECO:0000313" key="5">
    <source>
        <dbReference type="EMBL" id="MCY6369256.1"/>
    </source>
</evidence>
<dbReference type="Pfam" id="PF07702">
    <property type="entry name" value="UTRA"/>
    <property type="match status" value="1"/>
</dbReference>
<name>A0ABT4CMD6_9CLOT</name>
<dbReference type="InterPro" id="IPR011663">
    <property type="entry name" value="UTRA"/>
</dbReference>
<gene>
    <name evidence="5" type="ORF">OXH55_01180</name>
</gene>
<dbReference type="PRINTS" id="PR00035">
    <property type="entry name" value="HTHGNTR"/>
</dbReference>
<dbReference type="SMART" id="SM00866">
    <property type="entry name" value="UTRA"/>
    <property type="match status" value="1"/>
</dbReference>
<dbReference type="PROSITE" id="PS50949">
    <property type="entry name" value="HTH_GNTR"/>
    <property type="match status" value="1"/>
</dbReference>
<dbReference type="CDD" id="cd07377">
    <property type="entry name" value="WHTH_GntR"/>
    <property type="match status" value="1"/>
</dbReference>
<dbReference type="Proteomes" id="UP001079657">
    <property type="component" value="Unassembled WGS sequence"/>
</dbReference>
<sequence>MLDKNSTKPIYSQISDSLKRKIEKGEFEIGKTIPSEGSLAEKYKVSRMTIRQAINTLVEEGYLYKKRGIGTFVADFKLRHDAYKLKGFTEEILELNKKPNNKVIKFEVIDAQDVIIEKLESNPGESVYLVERLRCVDDECVIFERSYLPVKLFPNLTGDDLKGSKYTYVEEVRKERIKESIQEIVPEIIEEPIKTLLDMKENTPILKVKSQTILESGIIFEYTETYFKSNRYKFIQKASRF</sequence>
<evidence type="ECO:0000256" key="3">
    <source>
        <dbReference type="ARBA" id="ARBA00023163"/>
    </source>
</evidence>
<dbReference type="Gene3D" id="3.40.1410.10">
    <property type="entry name" value="Chorismate lyase-like"/>
    <property type="match status" value="1"/>
</dbReference>
<protein>
    <submittedName>
        <fullName evidence="5">GntR family transcriptional regulator</fullName>
    </submittedName>
</protein>
<comment type="caution">
    <text evidence="5">The sequence shown here is derived from an EMBL/GenBank/DDBJ whole genome shotgun (WGS) entry which is preliminary data.</text>
</comment>
<keyword evidence="3" id="KW-0804">Transcription</keyword>
<feature type="domain" description="HTH gntR-type" evidence="4">
    <location>
        <begin position="8"/>
        <end position="76"/>
    </location>
</feature>
<dbReference type="InterPro" id="IPR036390">
    <property type="entry name" value="WH_DNA-bd_sf"/>
</dbReference>
<dbReference type="SUPFAM" id="SSF46785">
    <property type="entry name" value="Winged helix' DNA-binding domain"/>
    <property type="match status" value="1"/>
</dbReference>
<dbReference type="SUPFAM" id="SSF64288">
    <property type="entry name" value="Chorismate lyase-like"/>
    <property type="match status" value="1"/>
</dbReference>
<dbReference type="InterPro" id="IPR050679">
    <property type="entry name" value="Bact_HTH_transcr_reg"/>
</dbReference>
<reference evidence="5" key="1">
    <citation type="submission" date="2022-12" db="EMBL/GenBank/DDBJ databases">
        <authorList>
            <person name="Wang J."/>
        </authorList>
    </citation>
    <scope>NUCLEOTIDE SEQUENCE</scope>
    <source>
        <strain evidence="5">HY-42-06</strain>
    </source>
</reference>
<keyword evidence="1" id="KW-0805">Transcription regulation</keyword>
<proteinExistence type="predicted"/>
<keyword evidence="6" id="KW-1185">Reference proteome</keyword>